<feature type="compositionally biased region" description="Polar residues" evidence="1">
    <location>
        <begin position="390"/>
        <end position="408"/>
    </location>
</feature>
<feature type="region of interest" description="Disordered" evidence="1">
    <location>
        <begin position="372"/>
        <end position="446"/>
    </location>
</feature>
<keyword evidence="2" id="KW-1133">Transmembrane helix</keyword>
<dbReference type="Proteomes" id="UP000807306">
    <property type="component" value="Unassembled WGS sequence"/>
</dbReference>
<feature type="compositionally biased region" description="Pro residues" evidence="1">
    <location>
        <begin position="428"/>
        <end position="437"/>
    </location>
</feature>
<keyword evidence="4" id="KW-1185">Reference proteome</keyword>
<comment type="caution">
    <text evidence="3">The sequence shown here is derived from an EMBL/GenBank/DDBJ whole genome shotgun (WGS) entry which is preliminary data.</text>
</comment>
<evidence type="ECO:0000256" key="1">
    <source>
        <dbReference type="SAM" id="MobiDB-lite"/>
    </source>
</evidence>
<evidence type="ECO:0000313" key="3">
    <source>
        <dbReference type="EMBL" id="KAF9521935.1"/>
    </source>
</evidence>
<protein>
    <submittedName>
        <fullName evidence="3">Uncharacterized protein</fullName>
    </submittedName>
</protein>
<dbReference type="Pfam" id="PF20414">
    <property type="entry name" value="DUF6698"/>
    <property type="match status" value="1"/>
</dbReference>
<sequence length="446" mass="49616">MPRPRRRGRIPATPEAAVKVLEEGTDIEQNKILGHYLTAARMIPMHVCLWPNLQRVFFAGVEVPGTLDLSNILIRDYTDKERELYHEIIGVIPILGAIWMPVMNANHTQHLRDLFPCSCNGDTHSIKTHVLLYVPPIPQVEHLKLAQSVNPKTSRGWNDPQCAALLAPPCFLKDIFADPDHFGAQVCNHNIKISAKEWPLFLYEDPLLVVSGREHQGLLRGPLLLRAYQCIFTGPVTGMSKNAKSNTKSQAEIHGITKVEPWGIIYAAVLVCQGLSSSSQWKEKDLRFDYLTFTNRLEELFEYDGSKWVMNLLRWWNICSTELKKTLMKIQTKTKRTTNPGNHLSQLANPALRNMHHQVHQMAAAVGRKLQDPHECNENESDPPSSNPPASQVATTPVSTPPSASNKHVSSPAPAPPSTLVTSSTLSQPPPPTPSTPMSPNANGKL</sequence>
<feature type="transmembrane region" description="Helical" evidence="2">
    <location>
        <begin position="84"/>
        <end position="102"/>
    </location>
</feature>
<name>A0A9P6E3Q3_9AGAR</name>
<keyword evidence="2" id="KW-0472">Membrane</keyword>
<organism evidence="3 4">
    <name type="scientific">Crepidotus variabilis</name>
    <dbReference type="NCBI Taxonomy" id="179855"/>
    <lineage>
        <taxon>Eukaryota</taxon>
        <taxon>Fungi</taxon>
        <taxon>Dikarya</taxon>
        <taxon>Basidiomycota</taxon>
        <taxon>Agaricomycotina</taxon>
        <taxon>Agaricomycetes</taxon>
        <taxon>Agaricomycetidae</taxon>
        <taxon>Agaricales</taxon>
        <taxon>Agaricineae</taxon>
        <taxon>Crepidotaceae</taxon>
        <taxon>Crepidotus</taxon>
    </lineage>
</organism>
<dbReference type="EMBL" id="MU157973">
    <property type="protein sequence ID" value="KAF9521935.1"/>
    <property type="molecule type" value="Genomic_DNA"/>
</dbReference>
<evidence type="ECO:0000313" key="4">
    <source>
        <dbReference type="Proteomes" id="UP000807306"/>
    </source>
</evidence>
<evidence type="ECO:0000256" key="2">
    <source>
        <dbReference type="SAM" id="Phobius"/>
    </source>
</evidence>
<accession>A0A9P6E3Q3</accession>
<reference evidence="3" key="1">
    <citation type="submission" date="2020-11" db="EMBL/GenBank/DDBJ databases">
        <authorList>
            <consortium name="DOE Joint Genome Institute"/>
            <person name="Ahrendt S."/>
            <person name="Riley R."/>
            <person name="Andreopoulos W."/>
            <person name="Labutti K."/>
            <person name="Pangilinan J."/>
            <person name="Ruiz-Duenas F.J."/>
            <person name="Barrasa J.M."/>
            <person name="Sanchez-Garcia M."/>
            <person name="Camarero S."/>
            <person name="Miyauchi S."/>
            <person name="Serrano A."/>
            <person name="Linde D."/>
            <person name="Babiker R."/>
            <person name="Drula E."/>
            <person name="Ayuso-Fernandez I."/>
            <person name="Pacheco R."/>
            <person name="Padilla G."/>
            <person name="Ferreira P."/>
            <person name="Barriuso J."/>
            <person name="Kellner H."/>
            <person name="Castanera R."/>
            <person name="Alfaro M."/>
            <person name="Ramirez L."/>
            <person name="Pisabarro A.G."/>
            <person name="Kuo A."/>
            <person name="Tritt A."/>
            <person name="Lipzen A."/>
            <person name="He G."/>
            <person name="Yan M."/>
            <person name="Ng V."/>
            <person name="Cullen D."/>
            <person name="Martin F."/>
            <person name="Rosso M.-N."/>
            <person name="Henrissat B."/>
            <person name="Hibbett D."/>
            <person name="Martinez A.T."/>
            <person name="Grigoriev I.V."/>
        </authorList>
    </citation>
    <scope>NUCLEOTIDE SEQUENCE</scope>
    <source>
        <strain evidence="3">CBS 506.95</strain>
    </source>
</reference>
<keyword evidence="2" id="KW-0812">Transmembrane</keyword>
<feature type="compositionally biased region" description="Low complexity" evidence="1">
    <location>
        <begin position="418"/>
        <end position="427"/>
    </location>
</feature>
<gene>
    <name evidence="3" type="ORF">CPB83DRAFT_840872</name>
</gene>
<proteinExistence type="predicted"/>
<dbReference type="OrthoDB" id="3220614at2759"/>
<dbReference type="InterPro" id="IPR046521">
    <property type="entry name" value="DUF6698"/>
</dbReference>
<dbReference type="AlphaFoldDB" id="A0A9P6E3Q3"/>